<dbReference type="PANTHER" id="PTHR43443:SF1">
    <property type="entry name" value="3-HEXULOSE-6-PHOSPHATE ISOMERASE"/>
    <property type="match status" value="1"/>
</dbReference>
<dbReference type="Proteomes" id="UP000577362">
    <property type="component" value="Unassembled WGS sequence"/>
</dbReference>
<dbReference type="GO" id="GO:0043800">
    <property type="term" value="F:6-phospho-3-hexuloisomerase activity"/>
    <property type="evidence" value="ECO:0007669"/>
    <property type="project" value="UniProtKB-EC"/>
</dbReference>
<sequence length="183" mass="19123">MPSLYQRALDELGAVFARIDEQAVDAAVERIAAARRIALYGVGREGLQIKGFAMRLFHLGRAAAVVGDMTTPPLAEGDLLIVSAGPGAFSTVLALMGEARKAGAACLLVTAQPGGEAAKQADTVLAIPAQTMADDRGPASSVLPMGSLYEGAQYILFEVMILKLKDKLGVSAEAMRANHTNLE</sequence>
<keyword evidence="4" id="KW-1185">Reference proteome</keyword>
<dbReference type="EMBL" id="JACIEN010000009">
    <property type="protein sequence ID" value="MBB4019898.1"/>
    <property type="molecule type" value="Genomic_DNA"/>
</dbReference>
<dbReference type="InterPro" id="IPR017552">
    <property type="entry name" value="PHI/rmpB"/>
</dbReference>
<evidence type="ECO:0000259" key="2">
    <source>
        <dbReference type="PROSITE" id="PS51464"/>
    </source>
</evidence>
<organism evidence="3 4">
    <name type="scientific">Chelatococcus caeni</name>
    <dbReference type="NCBI Taxonomy" id="1348468"/>
    <lineage>
        <taxon>Bacteria</taxon>
        <taxon>Pseudomonadati</taxon>
        <taxon>Pseudomonadota</taxon>
        <taxon>Alphaproteobacteria</taxon>
        <taxon>Hyphomicrobiales</taxon>
        <taxon>Chelatococcaceae</taxon>
        <taxon>Chelatococcus</taxon>
    </lineage>
</organism>
<dbReference type="Gene3D" id="3.40.50.10490">
    <property type="entry name" value="Glucose-6-phosphate isomerase like protein, domain 1"/>
    <property type="match status" value="1"/>
</dbReference>
<evidence type="ECO:0000256" key="1">
    <source>
        <dbReference type="ARBA" id="ARBA00009235"/>
    </source>
</evidence>
<protein>
    <submittedName>
        <fullName evidence="3">6-phospho-3-hexuloisomerase</fullName>
        <ecNumber evidence="3">5.3.1.27</ecNumber>
    </submittedName>
</protein>
<name>A0A840C8H9_9HYPH</name>
<comment type="similarity">
    <text evidence="1">Belongs to the SIS family. PHI subfamily.</text>
</comment>
<evidence type="ECO:0000313" key="3">
    <source>
        <dbReference type="EMBL" id="MBB4019898.1"/>
    </source>
</evidence>
<dbReference type="RefSeq" id="WP_019404048.1">
    <property type="nucleotide sequence ID" value="NZ_JACIEN010000009.1"/>
</dbReference>
<dbReference type="PROSITE" id="PS51464">
    <property type="entry name" value="SIS"/>
    <property type="match status" value="1"/>
</dbReference>
<accession>A0A840C8H9</accession>
<comment type="caution">
    <text evidence="3">The sequence shown here is derived from an EMBL/GenBank/DDBJ whole genome shotgun (WGS) entry which is preliminary data.</text>
</comment>
<dbReference type="Pfam" id="PF01380">
    <property type="entry name" value="SIS"/>
    <property type="match status" value="1"/>
</dbReference>
<dbReference type="EC" id="5.3.1.27" evidence="3"/>
<dbReference type="AlphaFoldDB" id="A0A840C8H9"/>
<reference evidence="3 4" key="1">
    <citation type="submission" date="2020-08" db="EMBL/GenBank/DDBJ databases">
        <title>Genomic Encyclopedia of Type Strains, Phase IV (KMG-IV): sequencing the most valuable type-strain genomes for metagenomic binning, comparative biology and taxonomic classification.</title>
        <authorList>
            <person name="Goeker M."/>
        </authorList>
    </citation>
    <scope>NUCLEOTIDE SEQUENCE [LARGE SCALE GENOMIC DNA]</scope>
    <source>
        <strain evidence="3 4">DSM 103737</strain>
    </source>
</reference>
<dbReference type="CDD" id="cd05005">
    <property type="entry name" value="SIS_PHI"/>
    <property type="match status" value="1"/>
</dbReference>
<proteinExistence type="inferred from homology"/>
<dbReference type="GO" id="GO:0097367">
    <property type="term" value="F:carbohydrate derivative binding"/>
    <property type="evidence" value="ECO:0007669"/>
    <property type="project" value="InterPro"/>
</dbReference>
<dbReference type="InterPro" id="IPR046348">
    <property type="entry name" value="SIS_dom_sf"/>
</dbReference>
<keyword evidence="3" id="KW-0413">Isomerase</keyword>
<evidence type="ECO:0000313" key="4">
    <source>
        <dbReference type="Proteomes" id="UP000577362"/>
    </source>
</evidence>
<dbReference type="GO" id="GO:1901135">
    <property type="term" value="P:carbohydrate derivative metabolic process"/>
    <property type="evidence" value="ECO:0007669"/>
    <property type="project" value="InterPro"/>
</dbReference>
<feature type="domain" description="SIS" evidence="2">
    <location>
        <begin position="27"/>
        <end position="170"/>
    </location>
</feature>
<gene>
    <name evidence="3" type="ORF">GGR16_004958</name>
</gene>
<dbReference type="InterPro" id="IPR001347">
    <property type="entry name" value="SIS_dom"/>
</dbReference>
<dbReference type="PANTHER" id="PTHR43443">
    <property type="entry name" value="3-HEXULOSE-6-PHOSPHATE ISOMERASE"/>
    <property type="match status" value="1"/>
</dbReference>
<dbReference type="SUPFAM" id="SSF53697">
    <property type="entry name" value="SIS domain"/>
    <property type="match status" value="1"/>
</dbReference>